<feature type="transmembrane region" description="Helical" evidence="1">
    <location>
        <begin position="9"/>
        <end position="28"/>
    </location>
</feature>
<reference evidence="2" key="1">
    <citation type="submission" date="2020-09" db="EMBL/GenBank/DDBJ databases">
        <title>Taishania pollutisoli gen. nov., sp. nov., Isolated from Tetrabromobisphenol A-Contaminated Soil.</title>
        <authorList>
            <person name="Chen Q."/>
        </authorList>
    </citation>
    <scope>NUCLEOTIDE SEQUENCE</scope>
    <source>
        <strain evidence="2">CZZ-1</strain>
    </source>
</reference>
<keyword evidence="1" id="KW-1133">Transmembrane helix</keyword>
<keyword evidence="3" id="KW-1185">Reference proteome</keyword>
<proteinExistence type="predicted"/>
<comment type="caution">
    <text evidence="2">The sequence shown here is derived from an EMBL/GenBank/DDBJ whole genome shotgun (WGS) entry which is preliminary data.</text>
</comment>
<sequence>MNALKNKPFLIFLILFLVVSIPLWTLPINLFPGVISYGNGIQDITEDAPLSLSYFIGLGYNEADMTGIKDFYLKPSGYMLAFIFTVGIPGLIAYRFSRKK</sequence>
<dbReference type="Proteomes" id="UP000652681">
    <property type="component" value="Unassembled WGS sequence"/>
</dbReference>
<dbReference type="RefSeq" id="WP_163490866.1">
    <property type="nucleotide sequence ID" value="NZ_JACVEL010000002.1"/>
</dbReference>
<evidence type="ECO:0000313" key="3">
    <source>
        <dbReference type="Proteomes" id="UP000652681"/>
    </source>
</evidence>
<keyword evidence="1" id="KW-0812">Transmembrane</keyword>
<name>A0A8J6TWY6_9FLAO</name>
<evidence type="ECO:0000256" key="1">
    <source>
        <dbReference type="SAM" id="Phobius"/>
    </source>
</evidence>
<gene>
    <name evidence="2" type="ORF">H9Y05_04325</name>
</gene>
<accession>A0A8J6TWY6</accession>
<keyword evidence="1" id="KW-0472">Membrane</keyword>
<dbReference type="AlphaFoldDB" id="A0A8J6TWY6"/>
<feature type="transmembrane region" description="Helical" evidence="1">
    <location>
        <begin position="77"/>
        <end position="96"/>
    </location>
</feature>
<evidence type="ECO:0000313" key="2">
    <source>
        <dbReference type="EMBL" id="MBC9811696.1"/>
    </source>
</evidence>
<protein>
    <submittedName>
        <fullName evidence="2">Uncharacterized protein</fullName>
    </submittedName>
</protein>
<organism evidence="2 3">
    <name type="scientific">Taishania pollutisoli</name>
    <dbReference type="NCBI Taxonomy" id="2766479"/>
    <lineage>
        <taxon>Bacteria</taxon>
        <taxon>Pseudomonadati</taxon>
        <taxon>Bacteroidota</taxon>
        <taxon>Flavobacteriia</taxon>
        <taxon>Flavobacteriales</taxon>
        <taxon>Crocinitomicaceae</taxon>
        <taxon>Taishania</taxon>
    </lineage>
</organism>
<dbReference type="EMBL" id="JACVEL010000002">
    <property type="protein sequence ID" value="MBC9811696.1"/>
    <property type="molecule type" value="Genomic_DNA"/>
</dbReference>